<evidence type="ECO:0000256" key="5">
    <source>
        <dbReference type="ARBA" id="ARBA00023002"/>
    </source>
</evidence>
<evidence type="ECO:0000256" key="3">
    <source>
        <dbReference type="ARBA" id="ARBA00022741"/>
    </source>
</evidence>
<dbReference type="Gene3D" id="3.90.1390.10">
    <property type="entry name" value="b-12 dependent (class ii) ribonucleotide reductase, chain A, domain 3"/>
    <property type="match status" value="1"/>
</dbReference>
<dbReference type="PANTHER" id="PTHR43371">
    <property type="entry name" value="VITAMIN B12-DEPENDENT RIBONUCLEOTIDE REDUCTASE"/>
    <property type="match status" value="1"/>
</dbReference>
<dbReference type="SUPFAM" id="SSF51998">
    <property type="entry name" value="PFL-like glycyl radical enzymes"/>
    <property type="match status" value="1"/>
</dbReference>
<evidence type="ECO:0000256" key="7">
    <source>
        <dbReference type="PROSITE-ProRule" id="PRU00492"/>
    </source>
</evidence>
<comment type="caution">
    <text evidence="9">The sequence shown here is derived from an EMBL/GenBank/DDBJ whole genome shotgun (WGS) entry which is preliminary data.</text>
</comment>
<evidence type="ECO:0000313" key="9">
    <source>
        <dbReference type="EMBL" id="PJE73922.1"/>
    </source>
</evidence>
<dbReference type="PANTHER" id="PTHR43371:SF1">
    <property type="entry name" value="RIBONUCLEOSIDE-DIPHOSPHATE REDUCTASE"/>
    <property type="match status" value="1"/>
</dbReference>
<evidence type="ECO:0000256" key="2">
    <source>
        <dbReference type="ARBA" id="ARBA00022628"/>
    </source>
</evidence>
<dbReference type="Pfam" id="PF03477">
    <property type="entry name" value="ATP-cone"/>
    <property type="match status" value="1"/>
</dbReference>
<feature type="domain" description="ATP-cone" evidence="8">
    <location>
        <begin position="15"/>
        <end position="110"/>
    </location>
</feature>
<keyword evidence="4 7" id="KW-0067">ATP-binding</keyword>
<name>A0A2M8LBC2_9BACT</name>
<dbReference type="InterPro" id="IPR050862">
    <property type="entry name" value="RdRp_reductase_class-2"/>
</dbReference>
<keyword evidence="3 7" id="KW-0547">Nucleotide-binding</keyword>
<evidence type="ECO:0000313" key="10">
    <source>
        <dbReference type="Proteomes" id="UP000228700"/>
    </source>
</evidence>
<dbReference type="GO" id="GO:0004748">
    <property type="term" value="F:ribonucleoside-diphosphate reductase activity, thioredoxin disulfide as acceptor"/>
    <property type="evidence" value="ECO:0007669"/>
    <property type="project" value="TreeGrafter"/>
</dbReference>
<keyword evidence="2" id="KW-0846">Cobalamin</keyword>
<evidence type="ECO:0000256" key="1">
    <source>
        <dbReference type="ARBA" id="ARBA00001922"/>
    </source>
</evidence>
<organism evidence="9 10">
    <name type="scientific">Candidatus Taylorbacteria bacterium CG10_big_fil_rev_8_21_14_0_10_41_48</name>
    <dbReference type="NCBI Taxonomy" id="1975024"/>
    <lineage>
        <taxon>Bacteria</taxon>
        <taxon>Candidatus Tayloriibacteriota</taxon>
    </lineage>
</organism>
<dbReference type="InterPro" id="IPR005144">
    <property type="entry name" value="ATP-cone_dom"/>
</dbReference>
<dbReference type="PROSITE" id="PS51161">
    <property type="entry name" value="ATP_CONE"/>
    <property type="match status" value="1"/>
</dbReference>
<gene>
    <name evidence="9" type="ORF">COV01_03730</name>
</gene>
<dbReference type="AlphaFoldDB" id="A0A2M8LBC2"/>
<reference evidence="10" key="1">
    <citation type="submission" date="2017-09" db="EMBL/GenBank/DDBJ databases">
        <title>Depth-based differentiation of microbial function through sediment-hosted aquifers and enrichment of novel symbionts in the deep terrestrial subsurface.</title>
        <authorList>
            <person name="Probst A.J."/>
            <person name="Ladd B."/>
            <person name="Jarett J.K."/>
            <person name="Geller-Mcgrath D.E."/>
            <person name="Sieber C.M.K."/>
            <person name="Emerson J.B."/>
            <person name="Anantharaman K."/>
            <person name="Thomas B.C."/>
            <person name="Malmstrom R."/>
            <person name="Stieglmeier M."/>
            <person name="Klingl A."/>
            <person name="Woyke T."/>
            <person name="Ryan C.M."/>
            <person name="Banfield J.F."/>
        </authorList>
    </citation>
    <scope>NUCLEOTIDE SEQUENCE [LARGE SCALE GENOMIC DNA]</scope>
</reference>
<dbReference type="GO" id="GO:0005524">
    <property type="term" value="F:ATP binding"/>
    <property type="evidence" value="ECO:0007669"/>
    <property type="project" value="UniProtKB-UniRule"/>
</dbReference>
<keyword evidence="5" id="KW-0560">Oxidoreductase</keyword>
<proteinExistence type="predicted"/>
<dbReference type="GO" id="GO:0031419">
    <property type="term" value="F:cobalamin binding"/>
    <property type="evidence" value="ECO:0007669"/>
    <property type="project" value="UniProtKB-KW"/>
</dbReference>
<evidence type="ECO:0000256" key="4">
    <source>
        <dbReference type="ARBA" id="ARBA00022840"/>
    </source>
</evidence>
<accession>A0A2M8LBC2</accession>
<protein>
    <submittedName>
        <fullName evidence="9">Ribonucleoside-triphosphate reductase</fullName>
    </submittedName>
</protein>
<keyword evidence="6" id="KW-0170">Cobalt</keyword>
<dbReference type="EMBL" id="PFEQ01000014">
    <property type="protein sequence ID" value="PJE73922.1"/>
    <property type="molecule type" value="Genomic_DNA"/>
</dbReference>
<sequence length="770" mass="87104">MPSTHPTSSTKRFIKNVQKRDNSVVGFTIEKIENAIEKAMIASGEGTHADAVRVAERVCVDIEKIAEKHRNFVPTVEGIQDSVEKELITSGLVRAAKAYIVYREERTQLRERGMIVPPHVKKLAEDSKKYFRNPLGEFVYYRTYSRWMESEKRRETWIETVDRYMSFLRENLGEKINGHEHEELRTAILSHEAMPSMRLLQFAGTAARNTHVCGYNCSYIAPGSFQDLAEIMYISMCGTGVGWSVESQNVERFPQINIQTGRALPPHTVLDSKEGWADALAFGMRTWADGNDITFDFSELRPAGARLKTMGGKSSGPEPLKRLLNFTRGKMLARQGKRLRTIDVHDIACMIGECVVSGGVRRSAMISLSDLDDTNVRDSKKGAFYTTEPQRMLANNSAVYTKKPTNAEFIEEWSALIRSGSGERGIFNRGSLIDTLPPRRIDVLREQGGYFDAGGTTIIGPLGTNPCGEIILQSKQFCNLSEIVARSDDTEESLMRKMRLATMIGTYQSTLTYFPYLSKEWQDNCERERLLGVSITGQWDCPILREPGILERLRDEAIRVNKIYSEQFGITPSTCITCVKPSGTLSQMVDCSSGMHPRHAPYYIRRVRIAATDSLFKMLKDQGVPYQPEIGQAVENATTYVLEFPVKAPEGSVFKDDISALDQLEHWKLVKEHYTEHNPSVTISVGDDEWIEVANWVYKNWDIVGGLSFLPRDNHVYPLAPYEEITKEKYLELSRRVAHIDYSKIITYEKKDELDVKKELACVAGVCEIV</sequence>
<evidence type="ECO:0000259" key="8">
    <source>
        <dbReference type="PROSITE" id="PS51161"/>
    </source>
</evidence>
<dbReference type="Pfam" id="PF17975">
    <property type="entry name" value="RNR_Alpha"/>
    <property type="match status" value="1"/>
</dbReference>
<comment type="cofactor">
    <cofactor evidence="1">
        <name>adenosylcob(III)alamin</name>
        <dbReference type="ChEBI" id="CHEBI:18408"/>
    </cofactor>
</comment>
<dbReference type="Gene3D" id="3.20.70.20">
    <property type="match status" value="2"/>
</dbReference>
<dbReference type="Proteomes" id="UP000228700">
    <property type="component" value="Unassembled WGS sequence"/>
</dbReference>
<dbReference type="InterPro" id="IPR040763">
    <property type="entry name" value="RNR_alpha_hel"/>
</dbReference>
<evidence type="ECO:0000256" key="6">
    <source>
        <dbReference type="ARBA" id="ARBA00023285"/>
    </source>
</evidence>